<sequence>MKKSVMTLTLTLALVGCDDASKVIDQAQEVANKAVDTLQLQAQSIDLNSLNLEVFGDAAQRAKEFTQSIDTLMNTELGDQEAIRNVTEQISNSYYCLVEVSSQETAENLLDKIVSSVKNDQMLAIIEKGVGKANSVKECVI</sequence>
<evidence type="ECO:0000313" key="1">
    <source>
        <dbReference type="EMBL" id="RAS61012.1"/>
    </source>
</evidence>
<organism evidence="1 2">
    <name type="scientific">Vibrio diazotrophicus</name>
    <dbReference type="NCBI Taxonomy" id="685"/>
    <lineage>
        <taxon>Bacteria</taxon>
        <taxon>Pseudomonadati</taxon>
        <taxon>Pseudomonadota</taxon>
        <taxon>Gammaproteobacteria</taxon>
        <taxon>Vibrionales</taxon>
        <taxon>Vibrionaceae</taxon>
        <taxon>Vibrio</taxon>
    </lineage>
</organism>
<protein>
    <submittedName>
        <fullName evidence="1">Uncharacterized protein</fullName>
    </submittedName>
</protein>
<evidence type="ECO:0000313" key="2">
    <source>
        <dbReference type="Proteomes" id="UP000248729"/>
    </source>
</evidence>
<accession>A0A2J8GQI4</accession>
<dbReference type="Proteomes" id="UP000248729">
    <property type="component" value="Unassembled WGS sequence"/>
</dbReference>
<comment type="caution">
    <text evidence="1">The sequence shown here is derived from an EMBL/GenBank/DDBJ whole genome shotgun (WGS) entry which is preliminary data.</text>
</comment>
<dbReference type="STRING" id="1348635.GCA_000740015_02820"/>
<dbReference type="RefSeq" id="WP_042483367.1">
    <property type="nucleotide sequence ID" value="NZ_CBCRWT010000039.1"/>
</dbReference>
<name>A0A2J8GQI4_VIBDI</name>
<reference evidence="1 2" key="1">
    <citation type="submission" date="2018-06" db="EMBL/GenBank/DDBJ databases">
        <title>Freshwater and sediment microbial communities from various areas in North America, analyzing microbe dynamics in response to fracking.</title>
        <authorList>
            <person name="Lamendella R."/>
        </authorList>
    </citation>
    <scope>NUCLEOTIDE SEQUENCE [LARGE SCALE GENOMIC DNA]</scope>
    <source>
        <strain evidence="1 2">99A</strain>
    </source>
</reference>
<gene>
    <name evidence="1" type="ORF">DET48_11941</name>
</gene>
<dbReference type="PROSITE" id="PS51257">
    <property type="entry name" value="PROKAR_LIPOPROTEIN"/>
    <property type="match status" value="1"/>
</dbReference>
<dbReference type="AlphaFoldDB" id="A0A2J8GQI4"/>
<proteinExistence type="predicted"/>
<dbReference type="GeneID" id="94026768"/>
<dbReference type="EMBL" id="QLTR01000019">
    <property type="protein sequence ID" value="RAS61012.1"/>
    <property type="molecule type" value="Genomic_DNA"/>
</dbReference>